<keyword evidence="2" id="KW-0813">Transport</keyword>
<feature type="compositionally biased region" description="Basic and acidic residues" evidence="5">
    <location>
        <begin position="955"/>
        <end position="968"/>
    </location>
</feature>
<dbReference type="EMBL" id="CDMY01000224">
    <property type="protein sequence ID" value="CEL94636.1"/>
    <property type="molecule type" value="Genomic_DNA"/>
</dbReference>
<feature type="region of interest" description="Disordered" evidence="5">
    <location>
        <begin position="810"/>
        <end position="976"/>
    </location>
</feature>
<feature type="compositionally biased region" description="Low complexity" evidence="5">
    <location>
        <begin position="843"/>
        <end position="863"/>
    </location>
</feature>
<name>A0A0G4EF88_VITBC</name>
<accession>A0A0G4EF88</accession>
<feature type="region of interest" description="Disordered" evidence="5">
    <location>
        <begin position="988"/>
        <end position="1064"/>
    </location>
</feature>
<feature type="chain" id="PRO_5005187245" description="Vesicle tethering protein Uso1/P115-like head domain-containing protein" evidence="6">
    <location>
        <begin position="21"/>
        <end position="1478"/>
    </location>
</feature>
<evidence type="ECO:0000313" key="7">
    <source>
        <dbReference type="EMBL" id="CEL94636.1"/>
    </source>
</evidence>
<feature type="compositionally biased region" description="Basic residues" evidence="5">
    <location>
        <begin position="900"/>
        <end position="911"/>
    </location>
</feature>
<evidence type="ECO:0000256" key="3">
    <source>
        <dbReference type="ARBA" id="ARBA00022927"/>
    </source>
</evidence>
<evidence type="ECO:0000256" key="5">
    <source>
        <dbReference type="SAM" id="MobiDB-lite"/>
    </source>
</evidence>
<feature type="coiled-coil region" evidence="4">
    <location>
        <begin position="1295"/>
        <end position="1329"/>
    </location>
</feature>
<evidence type="ECO:0008006" key="9">
    <source>
        <dbReference type="Google" id="ProtNLM"/>
    </source>
</evidence>
<evidence type="ECO:0000256" key="2">
    <source>
        <dbReference type="ARBA" id="ARBA00022448"/>
    </source>
</evidence>
<protein>
    <recommendedName>
        <fullName evidence="9">Vesicle tethering protein Uso1/P115-like head domain-containing protein</fullName>
    </recommendedName>
</protein>
<feature type="compositionally biased region" description="Basic and acidic residues" evidence="5">
    <location>
        <begin position="1008"/>
        <end position="1023"/>
    </location>
</feature>
<evidence type="ECO:0000256" key="6">
    <source>
        <dbReference type="SAM" id="SignalP"/>
    </source>
</evidence>
<dbReference type="InParanoid" id="A0A0G4EF88"/>
<keyword evidence="8" id="KW-1185">Reference proteome</keyword>
<keyword evidence="3" id="KW-0653">Protein transport</keyword>
<proteinExistence type="inferred from homology"/>
<feature type="compositionally biased region" description="Basic and acidic residues" evidence="5">
    <location>
        <begin position="864"/>
        <end position="889"/>
    </location>
</feature>
<dbReference type="SUPFAM" id="SSF48371">
    <property type="entry name" value="ARM repeat"/>
    <property type="match status" value="1"/>
</dbReference>
<dbReference type="PANTHER" id="PTHR23316">
    <property type="entry name" value="IMPORTIN ALPHA"/>
    <property type="match status" value="1"/>
</dbReference>
<comment type="similarity">
    <text evidence="1">Belongs to the importin alpha family.</text>
</comment>
<dbReference type="Proteomes" id="UP000041254">
    <property type="component" value="Unassembled WGS sequence"/>
</dbReference>
<organism evidence="7 8">
    <name type="scientific">Vitrella brassicaformis (strain CCMP3155)</name>
    <dbReference type="NCBI Taxonomy" id="1169540"/>
    <lineage>
        <taxon>Eukaryota</taxon>
        <taxon>Sar</taxon>
        <taxon>Alveolata</taxon>
        <taxon>Colpodellida</taxon>
        <taxon>Vitrellaceae</taxon>
        <taxon>Vitrella</taxon>
    </lineage>
</organism>
<feature type="compositionally biased region" description="Low complexity" evidence="5">
    <location>
        <begin position="988"/>
        <end position="1003"/>
    </location>
</feature>
<dbReference type="GO" id="GO:0015031">
    <property type="term" value="P:protein transport"/>
    <property type="evidence" value="ECO:0007669"/>
    <property type="project" value="UniProtKB-KW"/>
</dbReference>
<sequence>MELLPVLLTGALLTLRPVDASGDAPVEQDLIESLIGFGLRREAAQKLHSKTITGLDPSTRKDVISAVVKLLSSSDVRAATLVLALDKLVPVTFHTSFDELIGVGGLRPIVALLGHTAPQVAKAALSLLLQYTVLFDSALVPEEKRAGVIKQLVDEGQLLRSLTMLLATMSQNSPDEKWQRDVKDAVHVIGNCIEAGGAMVIEKIIAANLVPQLRALDRRIARDTSMDKPAADELHVLLGWTSRSLLGTPIGNDTQVLYMVEQGCIESVYRALDAMDFSSVDTSLLTFARLLMVEETSEAGKAIIQRMSKDAFEDAIRRVADDPDENIQEHAGVVLALRKLRADPTMSDTLSEIRSSVKNNKGFTSKLAELHDVKELMLDFKRPGLQLEAIRALLNVAFTGIDGVRALLRIDVIPGLAAFLKRTVGASRELQGSHVDAIVPALDTLMLIFNVTEHHDGFDELLSHGVVPLLVQALKGSERVRVKEILSAMGAIANILRSTSANAEDLREVQLQLREGDFLTECERILSPPFTHDCLLYHNTLTAFQHFLVSVNAASLSAQEQHAYMEEIFGAGIVGHLMRLADDPKSASCSRDLDVIKFVISLVTEASSHQLSLLVDHGVLPLLCRSLGSGHVSAVVAGYTFEGLFRYVEWGTEERSTRIKQLVEEEGCVRAMVNHAVGTNVVYEFADVTISTREMYASLLSTLSIDRATWHLYLQGNSSENRTAKQTYTGSSNSIAPSQSTGFLVALVCVGVVLYWSFVALVCVAPVLLLLYNTDPPVLRRFQSWWADAEAMRLRRREEEARQVADELVAEEAATRARTPTAAGGKQRQRSDRHLTTPSFPLAQAAPPNASYSAAAAPIPTTTSERDNVSDRADAGGAADETRLDEEATHAALATARLVSRGRKKKGKKAASWKAEPSASSASPQEAVSASSSSASPASPLDDSTSGGPDGSGGDAHEREEGETKTDEISVGSHVSRDIIRSISLSAKSLSASSAGGPACSPEPANPSHEDRHDKKDAAEKEPPAPLCLVQEHAPSPQPQPPAAHHTHEAPKESGTTTTFKAPQADTRRRHWGASLPFIQPAGAISQPVPVPPQQSLAQSGPSGASVGTHDSTWGEMEAAWTEWEREPSGGHQGDGGEDTGAVTRRAAEEQAAKVVAQLQSDVRDAIANKHRLESQNAALLQHCCSLQERTKQLSEAFDTLKSSVPLELTRDALFALKTSAEVRAFETRIREEDQRLDTLYDMAMGAKALPPGQPLPLPDNSPLLNQGATAFSLTQPPAAGPSPVHSQQALPSTEAELRQMHHKLNVTLRELEEAIATVSVECRSLEAVLQPLQREYTAMRNQTATGWVDSGSFALVKTAAAIEAFKQDIKHAQKALRDLSHEAGKQVALLEGVPQQQQPPPATSNGNAAVERGSCVACRDDTHPPVITFRAKAEKERLEGAGRPVPEVRRYAVLRCPACGMDAVHADSLSDVRVTTD</sequence>
<reference evidence="7 8" key="1">
    <citation type="submission" date="2014-11" db="EMBL/GenBank/DDBJ databases">
        <authorList>
            <person name="Zhu J."/>
            <person name="Qi W."/>
            <person name="Song R."/>
        </authorList>
    </citation>
    <scope>NUCLEOTIDE SEQUENCE [LARGE SCALE GENOMIC DNA]</scope>
</reference>
<feature type="signal peptide" evidence="6">
    <location>
        <begin position="1"/>
        <end position="20"/>
    </location>
</feature>
<evidence type="ECO:0000313" key="8">
    <source>
        <dbReference type="Proteomes" id="UP000041254"/>
    </source>
</evidence>
<dbReference type="InterPro" id="IPR011989">
    <property type="entry name" value="ARM-like"/>
</dbReference>
<keyword evidence="6" id="KW-0732">Signal</keyword>
<keyword evidence="4" id="KW-0175">Coiled coil</keyword>
<dbReference type="Gene3D" id="1.25.10.10">
    <property type="entry name" value="Leucine-rich Repeat Variant"/>
    <property type="match status" value="3"/>
</dbReference>
<gene>
    <name evidence="7" type="ORF">Vbra_7309</name>
</gene>
<feature type="compositionally biased region" description="Low complexity" evidence="5">
    <location>
        <begin position="912"/>
        <end position="947"/>
    </location>
</feature>
<feature type="region of interest" description="Disordered" evidence="5">
    <location>
        <begin position="1083"/>
        <end position="1111"/>
    </location>
</feature>
<evidence type="ECO:0000256" key="1">
    <source>
        <dbReference type="ARBA" id="ARBA00010394"/>
    </source>
</evidence>
<evidence type="ECO:0000256" key="4">
    <source>
        <dbReference type="SAM" id="Coils"/>
    </source>
</evidence>
<dbReference type="VEuPathDB" id="CryptoDB:Vbra_7309"/>
<dbReference type="InterPro" id="IPR016024">
    <property type="entry name" value="ARM-type_fold"/>
</dbReference>